<dbReference type="EMBL" id="GGFL01005455">
    <property type="protein sequence ID" value="MBW69633.1"/>
    <property type="molecule type" value="Transcribed_RNA"/>
</dbReference>
<sequence length="131" mass="14585">MLSAGMLLADFFGVSLLFGHTFYSLSLCSALSLSLSLSLSRLHPLVFVLSFLLLHSLHDQRKSKCRECTNHADHDVCVRVCVCVYAQVSNPLAGRKVLLATEYRTQQKKTRFGGICYSDHTTHTSHRPTDG</sequence>
<organism evidence="1">
    <name type="scientific">Anopheles darlingi</name>
    <name type="common">Mosquito</name>
    <dbReference type="NCBI Taxonomy" id="43151"/>
    <lineage>
        <taxon>Eukaryota</taxon>
        <taxon>Metazoa</taxon>
        <taxon>Ecdysozoa</taxon>
        <taxon>Arthropoda</taxon>
        <taxon>Hexapoda</taxon>
        <taxon>Insecta</taxon>
        <taxon>Pterygota</taxon>
        <taxon>Neoptera</taxon>
        <taxon>Endopterygota</taxon>
        <taxon>Diptera</taxon>
        <taxon>Nematocera</taxon>
        <taxon>Culicoidea</taxon>
        <taxon>Culicidae</taxon>
        <taxon>Anophelinae</taxon>
        <taxon>Anopheles</taxon>
    </lineage>
</organism>
<protein>
    <submittedName>
        <fullName evidence="1">Putative secreted protein</fullName>
    </submittedName>
</protein>
<evidence type="ECO:0000313" key="1">
    <source>
        <dbReference type="EMBL" id="MBW69633.1"/>
    </source>
</evidence>
<dbReference type="AlphaFoldDB" id="A0A2M4CWB7"/>
<proteinExistence type="predicted"/>
<accession>A0A2M4CWB7</accession>
<reference evidence="1" key="1">
    <citation type="submission" date="2018-01" db="EMBL/GenBank/DDBJ databases">
        <title>An insight into the sialome of Amazonian anophelines.</title>
        <authorList>
            <person name="Ribeiro J.M."/>
            <person name="Scarpassa V."/>
            <person name="Calvo E."/>
        </authorList>
    </citation>
    <scope>NUCLEOTIDE SEQUENCE</scope>
</reference>
<name>A0A2M4CWB7_ANODA</name>